<reference evidence="8" key="1">
    <citation type="submission" date="2021-01" db="EMBL/GenBank/DDBJ databases">
        <authorList>
            <person name="Corre E."/>
            <person name="Pelletier E."/>
            <person name="Niang G."/>
            <person name="Scheremetjew M."/>
            <person name="Finn R."/>
            <person name="Kale V."/>
            <person name="Holt S."/>
            <person name="Cochrane G."/>
            <person name="Meng A."/>
            <person name="Brown T."/>
            <person name="Cohen L."/>
        </authorList>
    </citation>
    <scope>NUCLEOTIDE SEQUENCE</scope>
    <source>
        <strain evidence="8">NIES-2562</strain>
    </source>
</reference>
<evidence type="ECO:0000313" key="9">
    <source>
        <dbReference type="EMBL" id="CAE0238964.1"/>
    </source>
</evidence>
<accession>A0A7S3CXY6</accession>
<name>A0A7S3CXY6_9EUKA</name>
<dbReference type="Gene3D" id="1.20.1520.10">
    <property type="entry name" value="ADP-ribosylation factor-like 2-binding protein, domain"/>
    <property type="match status" value="1"/>
</dbReference>
<evidence type="ECO:0000256" key="5">
    <source>
        <dbReference type="ARBA" id="ARBA00023273"/>
    </source>
</evidence>
<dbReference type="GO" id="GO:0005737">
    <property type="term" value="C:cytoplasm"/>
    <property type="evidence" value="ECO:0007669"/>
    <property type="project" value="UniProtKB-SubCell"/>
</dbReference>
<evidence type="ECO:0000256" key="6">
    <source>
        <dbReference type="SAM" id="MobiDB-lite"/>
    </source>
</evidence>
<gene>
    <name evidence="8" type="ORF">PBIL07802_LOCUS1103</name>
    <name evidence="9" type="ORF">PBIL07802_LOCUS1107</name>
</gene>
<sequence length="125" mass="14175">MGQKSMEYKEAGQLGTAFLPLRFSDCKFMLILQKYIKFVFGLIEAFLQAHGVSQEEFVEACRKGLENGGKGAIVFREIMKADDFLYFQSKMILMWGHMQAREKGTEPPTPRGVCPDANAAKNMKR</sequence>
<keyword evidence="3" id="KW-0963">Cytoplasm</keyword>
<dbReference type="EMBL" id="HBIB01001612">
    <property type="protein sequence ID" value="CAE0238960.1"/>
    <property type="molecule type" value="Transcribed_RNA"/>
</dbReference>
<dbReference type="GO" id="GO:0005929">
    <property type="term" value="C:cilium"/>
    <property type="evidence" value="ECO:0007669"/>
    <property type="project" value="UniProtKB-SubCell"/>
</dbReference>
<dbReference type="AlphaFoldDB" id="A0A7S3CXY6"/>
<keyword evidence="4" id="KW-0969">Cilium</keyword>
<feature type="domain" description="BART" evidence="7">
    <location>
        <begin position="29"/>
        <end position="92"/>
    </location>
</feature>
<evidence type="ECO:0000256" key="1">
    <source>
        <dbReference type="ARBA" id="ARBA00004138"/>
    </source>
</evidence>
<dbReference type="InterPro" id="IPR023379">
    <property type="entry name" value="BART_dom"/>
</dbReference>
<dbReference type="Pfam" id="PF11527">
    <property type="entry name" value="ARL2_Bind_BART"/>
    <property type="match status" value="1"/>
</dbReference>
<evidence type="ECO:0000256" key="4">
    <source>
        <dbReference type="ARBA" id="ARBA00023069"/>
    </source>
</evidence>
<protein>
    <recommendedName>
        <fullName evidence="7">BART domain-containing protein</fullName>
    </recommendedName>
</protein>
<keyword evidence="5" id="KW-0966">Cell projection</keyword>
<comment type="subcellular location">
    <subcellularLocation>
        <location evidence="1">Cell projection</location>
        <location evidence="1">Cilium</location>
    </subcellularLocation>
    <subcellularLocation>
        <location evidence="2">Cytoplasm</location>
    </subcellularLocation>
</comment>
<proteinExistence type="predicted"/>
<evidence type="ECO:0000259" key="7">
    <source>
        <dbReference type="Pfam" id="PF11527"/>
    </source>
</evidence>
<dbReference type="InterPro" id="IPR042541">
    <property type="entry name" value="BART_sf"/>
</dbReference>
<evidence type="ECO:0000256" key="2">
    <source>
        <dbReference type="ARBA" id="ARBA00004496"/>
    </source>
</evidence>
<organism evidence="8">
    <name type="scientific">Palpitomonas bilix</name>
    <dbReference type="NCBI Taxonomy" id="652834"/>
    <lineage>
        <taxon>Eukaryota</taxon>
        <taxon>Eukaryota incertae sedis</taxon>
    </lineage>
</organism>
<evidence type="ECO:0000256" key="3">
    <source>
        <dbReference type="ARBA" id="ARBA00022490"/>
    </source>
</evidence>
<evidence type="ECO:0000313" key="8">
    <source>
        <dbReference type="EMBL" id="CAE0238960.1"/>
    </source>
</evidence>
<dbReference type="EMBL" id="HBIB01001618">
    <property type="protein sequence ID" value="CAE0238964.1"/>
    <property type="molecule type" value="Transcribed_RNA"/>
</dbReference>
<feature type="region of interest" description="Disordered" evidence="6">
    <location>
        <begin position="102"/>
        <end position="125"/>
    </location>
</feature>